<dbReference type="Gene3D" id="3.40.50.1240">
    <property type="entry name" value="Phosphoglycerate mutase-like"/>
    <property type="match status" value="1"/>
</dbReference>
<dbReference type="InterPro" id="IPR013078">
    <property type="entry name" value="His_Pase_superF_clade-1"/>
</dbReference>
<dbReference type="STRING" id="1385517.N800_06540"/>
<dbReference type="OrthoDB" id="9783269at2"/>
<feature type="active site" description="Proton donor/acceptor" evidence="6">
    <location>
        <position position="78"/>
    </location>
</feature>
<dbReference type="SMART" id="SM00855">
    <property type="entry name" value="PGAM"/>
    <property type="match status" value="1"/>
</dbReference>
<evidence type="ECO:0000256" key="6">
    <source>
        <dbReference type="PIRSR" id="PIRSR613078-1"/>
    </source>
</evidence>
<evidence type="ECO:0000256" key="7">
    <source>
        <dbReference type="PIRSR" id="PIRSR613078-2"/>
    </source>
</evidence>
<dbReference type="GO" id="GO:0006096">
    <property type="term" value="P:glycolytic process"/>
    <property type="evidence" value="ECO:0007669"/>
    <property type="project" value="UniProtKB-KW"/>
</dbReference>
<sequence>MSGFAFDLLRHGDTGQRSYRGQLDDPLTDEGWGQLRAAVAGQRWDRIVSSSLSRCATFAAELADAHGVPLQLDARLAEYHFGHWQGVPIETLAEEQGDALGRFWADPVAYPPPGAESFHAFALRLSQVLDAAQGRADERVLVVTHGGAIRLLRCLVEGRSYGDMAGIDVPHASLHRLPWPPAVRVLPPRPTLARTEAVTPW</sequence>
<comment type="caution">
    <text evidence="8">The sequence shown here is derived from an EMBL/GenBank/DDBJ whole genome shotgun (WGS) entry which is preliminary data.</text>
</comment>
<feature type="active site" description="Tele-phosphohistidine intermediate" evidence="6">
    <location>
        <position position="11"/>
    </location>
</feature>
<evidence type="ECO:0000256" key="3">
    <source>
        <dbReference type="ARBA" id="ARBA00022432"/>
    </source>
</evidence>
<dbReference type="InterPro" id="IPR005952">
    <property type="entry name" value="Phosphogly_mut1"/>
</dbReference>
<dbReference type="PANTHER" id="PTHR11931">
    <property type="entry name" value="PHOSPHOGLYCERATE MUTASE"/>
    <property type="match status" value="1"/>
</dbReference>
<keyword evidence="5" id="KW-0413">Isomerase</keyword>
<dbReference type="InterPro" id="IPR029033">
    <property type="entry name" value="His_PPase_superfam"/>
</dbReference>
<dbReference type="AlphaFoldDB" id="A0A0A0EX23"/>
<evidence type="ECO:0000256" key="4">
    <source>
        <dbReference type="ARBA" id="ARBA00023152"/>
    </source>
</evidence>
<evidence type="ECO:0000313" key="8">
    <source>
        <dbReference type="EMBL" id="KGM54633.1"/>
    </source>
</evidence>
<dbReference type="Pfam" id="PF00300">
    <property type="entry name" value="His_Phos_1"/>
    <property type="match status" value="1"/>
</dbReference>
<keyword evidence="9" id="KW-1185">Reference proteome</keyword>
<dbReference type="GO" id="GO:0006094">
    <property type="term" value="P:gluconeogenesis"/>
    <property type="evidence" value="ECO:0007669"/>
    <property type="project" value="UniProtKB-KW"/>
</dbReference>
<name>A0A0A0EX23_9GAMM</name>
<dbReference type="Proteomes" id="UP000029998">
    <property type="component" value="Unassembled WGS sequence"/>
</dbReference>
<protein>
    <recommendedName>
        <fullName evidence="2">phosphoglycerate mutase (2,3-diphosphoglycerate-dependent)</fullName>
        <ecNumber evidence="2">5.4.2.11</ecNumber>
    </recommendedName>
</protein>
<dbReference type="CDD" id="cd07067">
    <property type="entry name" value="HP_PGM_like"/>
    <property type="match status" value="1"/>
</dbReference>
<dbReference type="eggNOG" id="COG0406">
    <property type="taxonomic scope" value="Bacteria"/>
</dbReference>
<dbReference type="EMBL" id="AVPU01000011">
    <property type="protein sequence ID" value="KGM54633.1"/>
    <property type="molecule type" value="Genomic_DNA"/>
</dbReference>
<dbReference type="GO" id="GO:0004619">
    <property type="term" value="F:phosphoglycerate mutase activity"/>
    <property type="evidence" value="ECO:0007669"/>
    <property type="project" value="UniProtKB-EC"/>
</dbReference>
<reference evidence="8 9" key="1">
    <citation type="submission" date="2013-08" db="EMBL/GenBank/DDBJ databases">
        <title>Genome sequencing of Lysobacter.</title>
        <authorList>
            <person name="Zhang S."/>
            <person name="Wang G."/>
        </authorList>
    </citation>
    <scope>NUCLEOTIDE SEQUENCE [LARGE SCALE GENOMIC DNA]</scope>
    <source>
        <strain evidence="8 9">GH1-9</strain>
    </source>
</reference>
<gene>
    <name evidence="8" type="ORF">N800_06540</name>
</gene>
<accession>A0A0A0EX23</accession>
<organism evidence="8 9">
    <name type="scientific">Lysobacter daejeonensis GH1-9</name>
    <dbReference type="NCBI Taxonomy" id="1385517"/>
    <lineage>
        <taxon>Bacteria</taxon>
        <taxon>Pseudomonadati</taxon>
        <taxon>Pseudomonadota</taxon>
        <taxon>Gammaproteobacteria</taxon>
        <taxon>Lysobacterales</taxon>
        <taxon>Lysobacteraceae</taxon>
        <taxon>Aerolutibacter</taxon>
    </lineage>
</organism>
<dbReference type="SUPFAM" id="SSF53254">
    <property type="entry name" value="Phosphoglycerate mutase-like"/>
    <property type="match status" value="1"/>
</dbReference>
<evidence type="ECO:0000256" key="1">
    <source>
        <dbReference type="ARBA" id="ARBA00006717"/>
    </source>
</evidence>
<keyword evidence="4" id="KW-0324">Glycolysis</keyword>
<dbReference type="RefSeq" id="WP_036136743.1">
    <property type="nucleotide sequence ID" value="NZ_AVPU01000011.1"/>
</dbReference>
<comment type="similarity">
    <text evidence="1">Belongs to the phosphoglycerate mutase family. BPG-dependent PGAM subfamily.</text>
</comment>
<dbReference type="EC" id="5.4.2.11" evidence="2"/>
<keyword evidence="3" id="KW-0312">Gluconeogenesis</keyword>
<feature type="binding site" evidence="7">
    <location>
        <position position="54"/>
    </location>
    <ligand>
        <name>substrate</name>
    </ligand>
</feature>
<evidence type="ECO:0000256" key="2">
    <source>
        <dbReference type="ARBA" id="ARBA00012028"/>
    </source>
</evidence>
<proteinExistence type="inferred from homology"/>
<evidence type="ECO:0000313" key="9">
    <source>
        <dbReference type="Proteomes" id="UP000029998"/>
    </source>
</evidence>
<evidence type="ECO:0000256" key="5">
    <source>
        <dbReference type="ARBA" id="ARBA00023235"/>
    </source>
</evidence>